<keyword evidence="1" id="KW-0812">Transmembrane</keyword>
<evidence type="ECO:0000313" key="2">
    <source>
        <dbReference type="EMBL" id="QLG27110.1"/>
    </source>
</evidence>
<feature type="transmembrane region" description="Helical" evidence="1">
    <location>
        <begin position="79"/>
        <end position="110"/>
    </location>
</feature>
<feature type="transmembrane region" description="Helical" evidence="1">
    <location>
        <begin position="40"/>
        <end position="59"/>
    </location>
</feature>
<reference evidence="2 3" key="1">
    <citation type="submission" date="2020-07" db="EMBL/GenBank/DDBJ databases">
        <title>Gai3-2, isolated from salt lake.</title>
        <authorList>
            <person name="Cui H."/>
            <person name="Shi X."/>
        </authorList>
    </citation>
    <scope>NUCLEOTIDE SEQUENCE [LARGE SCALE GENOMIC DNA]</scope>
    <source>
        <strain evidence="2 3">Gai3-2</strain>
    </source>
</reference>
<accession>A0A7D5GEM0</accession>
<organism evidence="2 3">
    <name type="scientific">Halorarum halophilum</name>
    <dbReference type="NCBI Taxonomy" id="2743090"/>
    <lineage>
        <taxon>Archaea</taxon>
        <taxon>Methanobacteriati</taxon>
        <taxon>Methanobacteriota</taxon>
        <taxon>Stenosarchaea group</taxon>
        <taxon>Halobacteria</taxon>
        <taxon>Halobacteriales</taxon>
        <taxon>Haloferacaceae</taxon>
        <taxon>Halorarum</taxon>
    </lineage>
</organism>
<keyword evidence="1" id="KW-1133">Transmembrane helix</keyword>
<sequence>MPLTVGQYWLSGMGSDFSTGMILFGGLIAGYLAERNSTGAVHAGIGAGVVGGVPGYVWILPALVEFGTSFATAWSSPVAGAILMGFAGVVVIGIAALPGFLGGIVGAWLARNVERRRAVPGSA</sequence>
<keyword evidence="3" id="KW-1185">Reference proteome</keyword>
<protein>
    <submittedName>
        <fullName evidence="2">DUF5518 domain-containing protein</fullName>
    </submittedName>
</protein>
<dbReference type="KEGG" id="halg:HUG10_05920"/>
<dbReference type="InterPro" id="IPR040493">
    <property type="entry name" value="DUF5518"/>
</dbReference>
<name>A0A7D5GEM0_9EURY</name>
<gene>
    <name evidence="2" type="ORF">HUG10_05920</name>
</gene>
<dbReference type="Proteomes" id="UP000509750">
    <property type="component" value="Chromosome"/>
</dbReference>
<proteinExistence type="predicted"/>
<evidence type="ECO:0000313" key="3">
    <source>
        <dbReference type="Proteomes" id="UP000509750"/>
    </source>
</evidence>
<feature type="transmembrane region" description="Helical" evidence="1">
    <location>
        <begin position="12"/>
        <end position="33"/>
    </location>
</feature>
<dbReference type="OrthoDB" id="340084at2157"/>
<keyword evidence="1" id="KW-0472">Membrane</keyword>
<dbReference type="EMBL" id="CP058529">
    <property type="protein sequence ID" value="QLG27110.1"/>
    <property type="molecule type" value="Genomic_DNA"/>
</dbReference>
<evidence type="ECO:0000256" key="1">
    <source>
        <dbReference type="SAM" id="Phobius"/>
    </source>
</evidence>
<dbReference type="Pfam" id="PF17647">
    <property type="entry name" value="DUF5518"/>
    <property type="match status" value="1"/>
</dbReference>
<dbReference type="AlphaFoldDB" id="A0A7D5GEM0"/>